<keyword evidence="3" id="KW-1185">Reference proteome</keyword>
<dbReference type="AlphaFoldDB" id="A0A9K3GZN6"/>
<dbReference type="Gramene" id="mRNA:HanXRQr2_Chr16g0770171">
    <property type="protein sequence ID" value="mRNA:HanXRQr2_Chr16g0770171"/>
    <property type="gene ID" value="HanXRQr2_Chr16g0770171"/>
</dbReference>
<name>A0A9K3GZN6_HELAN</name>
<reference evidence="2" key="2">
    <citation type="submission" date="2020-06" db="EMBL/GenBank/DDBJ databases">
        <title>Helianthus annuus Genome sequencing and assembly Release 2.</title>
        <authorList>
            <person name="Gouzy J."/>
            <person name="Langlade N."/>
            <person name="Munos S."/>
        </authorList>
    </citation>
    <scope>NUCLEOTIDE SEQUENCE</scope>
    <source>
        <tissue evidence="2">Leaves</tissue>
    </source>
</reference>
<reference evidence="2" key="1">
    <citation type="journal article" date="2017" name="Nature">
        <title>The sunflower genome provides insights into oil metabolism, flowering and Asterid evolution.</title>
        <authorList>
            <person name="Badouin H."/>
            <person name="Gouzy J."/>
            <person name="Grassa C.J."/>
            <person name="Murat F."/>
            <person name="Staton S.E."/>
            <person name="Cottret L."/>
            <person name="Lelandais-Briere C."/>
            <person name="Owens G.L."/>
            <person name="Carrere S."/>
            <person name="Mayjonade B."/>
            <person name="Legrand L."/>
            <person name="Gill N."/>
            <person name="Kane N.C."/>
            <person name="Bowers J.E."/>
            <person name="Hubner S."/>
            <person name="Bellec A."/>
            <person name="Berard A."/>
            <person name="Berges H."/>
            <person name="Blanchet N."/>
            <person name="Boniface M.C."/>
            <person name="Brunel D."/>
            <person name="Catrice O."/>
            <person name="Chaidir N."/>
            <person name="Claudel C."/>
            <person name="Donnadieu C."/>
            <person name="Faraut T."/>
            <person name="Fievet G."/>
            <person name="Helmstetter N."/>
            <person name="King M."/>
            <person name="Knapp S.J."/>
            <person name="Lai Z."/>
            <person name="Le Paslier M.C."/>
            <person name="Lippi Y."/>
            <person name="Lorenzon L."/>
            <person name="Mandel J.R."/>
            <person name="Marage G."/>
            <person name="Marchand G."/>
            <person name="Marquand E."/>
            <person name="Bret-Mestries E."/>
            <person name="Morien E."/>
            <person name="Nambeesan S."/>
            <person name="Nguyen T."/>
            <person name="Pegot-Espagnet P."/>
            <person name="Pouilly N."/>
            <person name="Raftis F."/>
            <person name="Sallet E."/>
            <person name="Schiex T."/>
            <person name="Thomas J."/>
            <person name="Vandecasteele C."/>
            <person name="Vares D."/>
            <person name="Vear F."/>
            <person name="Vautrin S."/>
            <person name="Crespi M."/>
            <person name="Mangin B."/>
            <person name="Burke J.M."/>
            <person name="Salse J."/>
            <person name="Munos S."/>
            <person name="Vincourt P."/>
            <person name="Rieseberg L.H."/>
            <person name="Langlade N.B."/>
        </authorList>
    </citation>
    <scope>NUCLEOTIDE SEQUENCE</scope>
    <source>
        <tissue evidence="2">Leaves</tissue>
    </source>
</reference>
<protein>
    <submittedName>
        <fullName evidence="2">Uncharacterized protein</fullName>
    </submittedName>
</protein>
<dbReference type="Proteomes" id="UP000215914">
    <property type="component" value="Unassembled WGS sequence"/>
</dbReference>
<evidence type="ECO:0000313" key="2">
    <source>
        <dbReference type="EMBL" id="KAF5761877.1"/>
    </source>
</evidence>
<gene>
    <name evidence="1" type="ORF">HanXRQr2_Chr16g0770151</name>
    <name evidence="2" type="ORF">HanXRQr2_Chr16g0770171</name>
</gene>
<evidence type="ECO:0000313" key="3">
    <source>
        <dbReference type="Proteomes" id="UP000215914"/>
    </source>
</evidence>
<evidence type="ECO:0000313" key="1">
    <source>
        <dbReference type="EMBL" id="KAF5761875.1"/>
    </source>
</evidence>
<sequence>MSIGMKQLAVFWGLIEVANRQFQLIYMKLVSSDSICLMMGQRGS</sequence>
<organism evidence="2 3">
    <name type="scientific">Helianthus annuus</name>
    <name type="common">Common sunflower</name>
    <dbReference type="NCBI Taxonomy" id="4232"/>
    <lineage>
        <taxon>Eukaryota</taxon>
        <taxon>Viridiplantae</taxon>
        <taxon>Streptophyta</taxon>
        <taxon>Embryophyta</taxon>
        <taxon>Tracheophyta</taxon>
        <taxon>Spermatophyta</taxon>
        <taxon>Magnoliopsida</taxon>
        <taxon>eudicotyledons</taxon>
        <taxon>Gunneridae</taxon>
        <taxon>Pentapetalae</taxon>
        <taxon>asterids</taxon>
        <taxon>campanulids</taxon>
        <taxon>Asterales</taxon>
        <taxon>Asteraceae</taxon>
        <taxon>Asteroideae</taxon>
        <taxon>Heliantheae alliance</taxon>
        <taxon>Heliantheae</taxon>
        <taxon>Helianthus</taxon>
    </lineage>
</organism>
<comment type="caution">
    <text evidence="2">The sequence shown here is derived from an EMBL/GenBank/DDBJ whole genome shotgun (WGS) entry which is preliminary data.</text>
</comment>
<dbReference type="EMBL" id="MNCJ02000331">
    <property type="protein sequence ID" value="KAF5761877.1"/>
    <property type="molecule type" value="Genomic_DNA"/>
</dbReference>
<dbReference type="Gramene" id="mRNA:HanXRQr2_Chr16g0770151">
    <property type="protein sequence ID" value="mRNA:HanXRQr2_Chr16g0770151"/>
    <property type="gene ID" value="HanXRQr2_Chr16g0770151"/>
</dbReference>
<accession>A0A9K3GZN6</accession>
<proteinExistence type="predicted"/>
<dbReference type="EMBL" id="MNCJ02000331">
    <property type="protein sequence ID" value="KAF5761875.1"/>
    <property type="molecule type" value="Genomic_DNA"/>
</dbReference>